<accession>A0A7I8IPX9</accession>
<proteinExistence type="predicted"/>
<name>A0A7I8IPX9_SPIIN</name>
<dbReference type="Proteomes" id="UP001189122">
    <property type="component" value="Unassembled WGS sequence"/>
</dbReference>
<evidence type="ECO:0000313" key="2">
    <source>
        <dbReference type="Proteomes" id="UP001189122"/>
    </source>
</evidence>
<sequence>MLVSTMRIIFSLSFFENLPSSTKK</sequence>
<reference evidence="1 2" key="1">
    <citation type="submission" date="2019-12" db="EMBL/GenBank/DDBJ databases">
        <authorList>
            <person name="Scholz U."/>
            <person name="Mascher M."/>
            <person name="Fiebig A."/>
        </authorList>
    </citation>
    <scope>NUCLEOTIDE SEQUENCE</scope>
</reference>
<evidence type="ECO:0000313" key="1">
    <source>
        <dbReference type="EMBL" id="CAA2619877.1"/>
    </source>
</evidence>
<protein>
    <submittedName>
        <fullName evidence="1">Uncharacterized protein</fullName>
    </submittedName>
</protein>
<dbReference type="AlphaFoldDB" id="A0A7I8IPX9"/>
<dbReference type="EMBL" id="LR743592">
    <property type="protein sequence ID" value="CAA2619877.1"/>
    <property type="molecule type" value="Genomic_DNA"/>
</dbReference>
<gene>
    <name evidence="1" type="ORF">SI7747_05006046</name>
</gene>
<organism evidence="1">
    <name type="scientific">Spirodela intermedia</name>
    <name type="common">Intermediate duckweed</name>
    <dbReference type="NCBI Taxonomy" id="51605"/>
    <lineage>
        <taxon>Eukaryota</taxon>
        <taxon>Viridiplantae</taxon>
        <taxon>Streptophyta</taxon>
        <taxon>Embryophyta</taxon>
        <taxon>Tracheophyta</taxon>
        <taxon>Spermatophyta</taxon>
        <taxon>Magnoliopsida</taxon>
        <taxon>Liliopsida</taxon>
        <taxon>Araceae</taxon>
        <taxon>Lemnoideae</taxon>
        <taxon>Spirodela</taxon>
    </lineage>
</organism>
<keyword evidence="2" id="KW-1185">Reference proteome</keyword>
<dbReference type="EMBL" id="CACRZD030000005">
    <property type="protein sequence ID" value="CAA6659624.1"/>
    <property type="molecule type" value="Genomic_DNA"/>
</dbReference>